<evidence type="ECO:0008006" key="3">
    <source>
        <dbReference type="Google" id="ProtNLM"/>
    </source>
</evidence>
<sequence length="57" mass="6222">MIVKSAPGTQCPREDNPKTYITETEAVEVPDTAYYHRLVDDGSLVPAKLSKKTGGDQ</sequence>
<comment type="caution">
    <text evidence="1">The sequence shown here is derived from an EMBL/GenBank/DDBJ whole genome shotgun (WGS) entry which is preliminary data.</text>
</comment>
<gene>
    <name evidence="1" type="ORF">GMLC_14610</name>
</gene>
<name>A0A6V8N5P3_9BACT</name>
<proteinExistence type="predicted"/>
<reference evidence="2" key="1">
    <citation type="submission" date="2020-06" db="EMBL/GenBank/DDBJ databases">
        <title>Draft genomic sequecing of Geomonas sp. Red745.</title>
        <authorList>
            <person name="Itoh H."/>
            <person name="Xu Z.X."/>
            <person name="Ushijima N."/>
            <person name="Masuda Y."/>
            <person name="Shiratori Y."/>
            <person name="Senoo K."/>
        </authorList>
    </citation>
    <scope>NUCLEOTIDE SEQUENCE [LARGE SCALE GENOMIC DNA]</scope>
    <source>
        <strain evidence="2">Red745</strain>
    </source>
</reference>
<evidence type="ECO:0000313" key="1">
    <source>
        <dbReference type="EMBL" id="GFO67882.1"/>
    </source>
</evidence>
<organism evidence="1 2">
    <name type="scientific">Geomonas limicola</name>
    <dbReference type="NCBI Taxonomy" id="2740186"/>
    <lineage>
        <taxon>Bacteria</taxon>
        <taxon>Pseudomonadati</taxon>
        <taxon>Thermodesulfobacteriota</taxon>
        <taxon>Desulfuromonadia</taxon>
        <taxon>Geobacterales</taxon>
        <taxon>Geobacteraceae</taxon>
        <taxon>Geomonas</taxon>
    </lineage>
</organism>
<dbReference type="RefSeq" id="WP_183360426.1">
    <property type="nucleotide sequence ID" value="NZ_BLXZ01000003.1"/>
</dbReference>
<protein>
    <recommendedName>
        <fullName evidence="3">DUF2635 domain-containing protein</fullName>
    </recommendedName>
</protein>
<dbReference type="EMBL" id="BLXZ01000003">
    <property type="protein sequence ID" value="GFO67882.1"/>
    <property type="molecule type" value="Genomic_DNA"/>
</dbReference>
<dbReference type="Proteomes" id="UP000587586">
    <property type="component" value="Unassembled WGS sequence"/>
</dbReference>
<evidence type="ECO:0000313" key="2">
    <source>
        <dbReference type="Proteomes" id="UP000587586"/>
    </source>
</evidence>
<keyword evidence="2" id="KW-1185">Reference proteome</keyword>
<accession>A0A6V8N5P3</accession>
<dbReference type="AlphaFoldDB" id="A0A6V8N5P3"/>